<dbReference type="PROSITE" id="PS51257">
    <property type="entry name" value="PROKAR_LIPOPROTEIN"/>
    <property type="match status" value="1"/>
</dbReference>
<keyword evidence="1" id="KW-0732">Signal</keyword>
<keyword evidence="3" id="KW-1185">Reference proteome</keyword>
<gene>
    <name evidence="2" type="ORF">SAMN04488051_11054</name>
</gene>
<evidence type="ECO:0008006" key="4">
    <source>
        <dbReference type="Google" id="ProtNLM"/>
    </source>
</evidence>
<feature type="signal peptide" evidence="1">
    <location>
        <begin position="1"/>
        <end position="19"/>
    </location>
</feature>
<dbReference type="AlphaFoldDB" id="A0A1H4FFM5"/>
<dbReference type="Proteomes" id="UP000198773">
    <property type="component" value="Unassembled WGS sequence"/>
</dbReference>
<accession>A0A1H4FFM5</accession>
<sequence length="388" mass="43073">MRYASILISCSLLMLISCGGGESTQSLPPPVSTPVPEPEPEPAPFGVQLSGLNGLIVGELQLSEQYLFALTNAGLFRADLSTMEWQALGFEDTQVLSLARIADHHLLAGVQQQDDEGYPVFSLYETTDAGHSWLEIKHNFGHYETENEQGKNQIFRAEPPFALIYEPDSATLYGSGYDVLARSTDYGLSWQVLHGGWGMFSQPNTALAINPTKTEVWSGGQGLIENPLLYQFKLQTDELVEHHTAIHQVLSHPNNLGPAVVYSIRFFADQPNAVFITGEGGIAISENGGEDWRNLLGDVDFRFYYDVLQDPSSSRLYTAGWNKEFDLPQPLIIEWSDDHGQSWQSFQYPSSSLYGGVRSMVMHQEQGEHTLFLGLYKGGVVQVKPRLP</sequence>
<feature type="chain" id="PRO_5011759738" description="BNR/Asp-box repeat-containing protein" evidence="1">
    <location>
        <begin position="20"/>
        <end position="388"/>
    </location>
</feature>
<evidence type="ECO:0000256" key="1">
    <source>
        <dbReference type="SAM" id="SignalP"/>
    </source>
</evidence>
<reference evidence="2 3" key="1">
    <citation type="submission" date="2016-10" db="EMBL/GenBank/DDBJ databases">
        <authorList>
            <person name="de Groot N.N."/>
        </authorList>
    </citation>
    <scope>NUCLEOTIDE SEQUENCE [LARGE SCALE GENOMIC DNA]</scope>
    <source>
        <strain evidence="2 3">CGMCC 1.3430</strain>
    </source>
</reference>
<dbReference type="InterPro" id="IPR015943">
    <property type="entry name" value="WD40/YVTN_repeat-like_dom_sf"/>
</dbReference>
<dbReference type="SUPFAM" id="SSF110296">
    <property type="entry name" value="Oligoxyloglucan reducing end-specific cellobiohydrolase"/>
    <property type="match status" value="1"/>
</dbReference>
<organism evidence="2 3">
    <name type="scientific">Alkalimonas amylolytica</name>
    <dbReference type="NCBI Taxonomy" id="152573"/>
    <lineage>
        <taxon>Bacteria</taxon>
        <taxon>Pseudomonadati</taxon>
        <taxon>Pseudomonadota</taxon>
        <taxon>Gammaproteobacteria</taxon>
        <taxon>Alkalimonas</taxon>
    </lineage>
</organism>
<dbReference type="EMBL" id="FNRM01000010">
    <property type="protein sequence ID" value="SEA96163.1"/>
    <property type="molecule type" value="Genomic_DNA"/>
</dbReference>
<dbReference type="Gene3D" id="2.130.10.10">
    <property type="entry name" value="YVTN repeat-like/Quinoprotein amine dehydrogenase"/>
    <property type="match status" value="1"/>
</dbReference>
<evidence type="ECO:0000313" key="2">
    <source>
        <dbReference type="EMBL" id="SEA96163.1"/>
    </source>
</evidence>
<evidence type="ECO:0000313" key="3">
    <source>
        <dbReference type="Proteomes" id="UP000198773"/>
    </source>
</evidence>
<proteinExistence type="predicted"/>
<name>A0A1H4FFM5_ALKAM</name>
<dbReference type="STRING" id="152573.SAMN04488051_11054"/>
<protein>
    <recommendedName>
        <fullName evidence="4">BNR/Asp-box repeat-containing protein</fullName>
    </recommendedName>
</protein>